<feature type="transmembrane region" description="Helical" evidence="1">
    <location>
        <begin position="121"/>
        <end position="140"/>
    </location>
</feature>
<name>A0AAJ6HYF0_9ACTN</name>
<protein>
    <submittedName>
        <fullName evidence="2">Uncharacterized protein</fullName>
    </submittedName>
</protein>
<keyword evidence="1" id="KW-0812">Transmembrane</keyword>
<keyword evidence="1" id="KW-1133">Transmembrane helix</keyword>
<dbReference type="EMBL" id="CP130472">
    <property type="protein sequence ID" value="WLS46434.1"/>
    <property type="molecule type" value="Genomic_DNA"/>
</dbReference>
<accession>A0AAJ6HYF0</accession>
<keyword evidence="1" id="KW-0472">Membrane</keyword>
<keyword evidence="3" id="KW-1185">Reference proteome</keyword>
<evidence type="ECO:0000313" key="2">
    <source>
        <dbReference type="EMBL" id="WLS46434.1"/>
    </source>
</evidence>
<feature type="transmembrane region" description="Helical" evidence="1">
    <location>
        <begin position="53"/>
        <end position="71"/>
    </location>
</feature>
<dbReference type="Proteomes" id="UP001235874">
    <property type="component" value="Chromosome"/>
</dbReference>
<evidence type="ECO:0000313" key="3">
    <source>
        <dbReference type="Proteomes" id="UP001235874"/>
    </source>
</evidence>
<dbReference type="KEGG" id="mprn:Q3V37_03935"/>
<dbReference type="AlphaFoldDB" id="A0AAJ6HYF0"/>
<dbReference type="RefSeq" id="WP_306272874.1">
    <property type="nucleotide sequence ID" value="NZ_CP130472.1"/>
</dbReference>
<organism evidence="2 3">
    <name type="scientific">Micromonospora profundi</name>
    <dbReference type="NCBI Taxonomy" id="1420889"/>
    <lineage>
        <taxon>Bacteria</taxon>
        <taxon>Bacillati</taxon>
        <taxon>Actinomycetota</taxon>
        <taxon>Actinomycetes</taxon>
        <taxon>Micromonosporales</taxon>
        <taxon>Micromonosporaceae</taxon>
        <taxon>Micromonospora</taxon>
    </lineage>
</organism>
<proteinExistence type="predicted"/>
<evidence type="ECO:0000256" key="1">
    <source>
        <dbReference type="SAM" id="Phobius"/>
    </source>
</evidence>
<feature type="transmembrane region" description="Helical" evidence="1">
    <location>
        <begin position="78"/>
        <end position="101"/>
    </location>
</feature>
<reference evidence="2 3" key="1">
    <citation type="submission" date="2023-07" db="EMBL/GenBank/DDBJ databases">
        <title>Micromonospora profundi TRM 95458 converts glycerol to a new osmotic compound.</title>
        <authorList>
            <person name="Lu D."/>
        </authorList>
    </citation>
    <scope>NUCLEOTIDE SEQUENCE [LARGE SCALE GENOMIC DNA]</scope>
    <source>
        <strain evidence="2 3">TRM95458</strain>
    </source>
</reference>
<feature type="transmembrane region" description="Helical" evidence="1">
    <location>
        <begin position="12"/>
        <end position="33"/>
    </location>
</feature>
<gene>
    <name evidence="2" type="ORF">Q3V37_03935</name>
</gene>
<sequence>MDDTPRWYRPQPNGLLLIGTATALFGYLTPWFRGSPRRQWWYSGWGYLEKEGGWTWWVVVFLVIAICASLWAGRSVELALFAAGATVAGMFLAGAVVAVSLGTLPERTSIDWVGELPFGMGMPLMAIGFGTAIAGALAAVRRDGESS</sequence>